<sequence length="2156" mass="232519">MKNTILKNKNRRTGRGFLYAALLFATLIVCTACPQYVSLGGGIDILPPSGEITYPDAGETPIRGSFVLKGTAKDDEGVQAVSIVFENIETKAKTRSFPAELSSPSAYSTSWTANINNESTETEAAPHELVKIYPIPDGEYTAIVTVTDSGGKTSNFTKNYKIDNTPPVFIVSRPSTVVEVTDPTTPQADGYGAIFSVVGQAGEKNTVEKLNVYVPGTPPIDMTNMFVGNNINAQVAVYTPTDALYGLQAQDKTKPIRSELYLYDNAREYTGDNASGEGNKADWYYLWDDIYTAVIAKGYTPEVISDYFAGKKGSDKDDHDKKIKALRGDTAALAALKTAMIKMSEKRSTFKLEPSKSPGFKVIGIKNLPGNSLNVSQASSLLFKSGNETAFSVELIRNKDNTPLVEGSGLAAYKASNIEIVLLKWNGTGTPEASFKNGTNLEEKSLVKFSELTDTSRITMEDGKLRVKCTFDTSWGEGKYAVKVKGTDTIGGDPHRFEAYDDSNTASGGFYIINFLAVGTGPRIRPIRPQGFKKANAKFVLAADVTGIDTTTGHVYCNIGANVNDSDIELKKASAAANDPRYEVEVEIVKESGKYVIKWKDPAGVSKQKELPVGFSDGTHIIHFLGKAGSGSTDTDKTDFTFDTKAPTVEITSPDLSRSQSGDFTMRGSVIDTPSGVKSIKYIVGKRDTNDITVKPSETSTEWKPLSLSGDTWAIGFTGTDNITQKAKAETLGKKVEGLAAGVELYDIPIFFLVEDKAGESTQKGNIDIILRIIRVDPNGDIPEVTVLTPEKDKVLGGTITISGTVSVPNPAAGQVGSVWIQITDKTKTGHPDQPDFDQSAMFGTTDWCPSGGKQLTSYTAGSPYWSQEINSGKEFNPPGDTPRTIWFRLRGKNTGGVEGQWTSPVKIKIDKTAPTITGMKVATSGNINTSVPSGPLNPENQTYVSNMWIKGDALYLCAELAHSAGIEMISISGNYTSPTSLVGDSQITGYKIHNQQCFVQNGNNYKMQIPLKTTASPGSNNGFTINITIKAKKLDPTASDLTASDSFSFKYDNSAPTAVFGTKIASSGTVQVSETSFTDPALIGKTNIDASTTKFFASGEDIAITGFDRSIGKVTLASAPAHPTKGYLIYSPIEYLRPDGTGKVGVFGAAYDVGAGVERVKVNYNNASATEITLEVPSGVQTDVGSGDVNFVTWKGVIDVGSFADGKGKIVITPIDRANNEHAPIEVPVKLKKNSLKISSVELGTDINRNGTIANAGETKTLALTYDADKPNGIDSEKYDWHGKADGDVFRFKNNKSQIKVGISGGNGTKKYTLKCLTNGQDVYGLTALPSDGIITLNAADFTKIGQSDDLSTTNPKKRKLLLTLWDSASGLTCGTDTWMAELELEVIVDTKDRIAPTNEIDPFKWVSETENSLYGNSRDNGHIEIGTGLPSTFNQVNGLMDKDDKVSGKISITGTAHDDQVITEIWAKIDGFTFTGGTPGTGADAGYTKLAAFTLGSFSDVGNFNAHGWHFSVVSSDFSVETGHTVKWRLDWNTAKITGVVGTDKTITIKVKDTNQANEVAKNRRVDIVPYITAVSRNSTYNTNRARSGAIPLLHGETGNTLTGFNFADGSGTSLKITEHKDGTGSSVAMDNLTLSGDKKSFTFTVPDTAKDGYLHLVVNGVDAVNNTNAYTASNMEDSSTYGTAKHSDDRLVHIWRVNKEDTFKGSKNAIYPAMSKGTGGTLYASFSNYSKSEVYYSNEFTGTSAVEVGGTGTTTLFTGYDPPEETDITVNGTEVNVLYAANYHGGTPYKWGIGVPGSPWNDTNPENAGGIYLYDKDAVNTDVGNYNNAKMYRFELFTYDNELQQFKNIRTVRSENNIYVVYYDRLTGAVKFSWVDDSKTPDTSLKALPWCVIDGNTDVTDTNGTVPDHPADSFTFVSPDGSTYASPYVLSASAFEDGLSVSHTVWESIAVATTTQGYPIVVYMDATTGRLRLARSTSKQPKSSSDWKIQSVLASSDPNGKLASNYINACIGTDGYLHIAFQNTKGQLVYVKSKDRSDTGSTKYTFEKSEVLDDSGMFIDMTMNDATPYISYVSRPNSYDAIRIAYKASMDFGNMGTDVEGWETMTAPLNERAANSRICIETKAKYFGTTEEMPVAVGFTTGSDYRAAFYVGK</sequence>
<name>U1F9C4_TRESO</name>
<evidence type="ECO:0000313" key="3">
    <source>
        <dbReference type="Proteomes" id="UP000016412"/>
    </source>
</evidence>
<keyword evidence="4" id="KW-1185">Reference proteome</keyword>
<dbReference type="EMBL" id="AUZJ01000035">
    <property type="protein sequence ID" value="ERF60662.1"/>
    <property type="molecule type" value="Genomic_DNA"/>
</dbReference>
<dbReference type="eggNOG" id="COG3420">
    <property type="taxonomic scope" value="Bacteria"/>
</dbReference>
<dbReference type="Proteomes" id="UP000016646">
    <property type="component" value="Unassembled WGS sequence"/>
</dbReference>
<evidence type="ECO:0000313" key="2">
    <source>
        <dbReference type="EMBL" id="ERK02638.1"/>
    </source>
</evidence>
<reference evidence="3 4" key="1">
    <citation type="submission" date="2013-08" db="EMBL/GenBank/DDBJ databases">
        <authorList>
            <person name="Durkin A.S."/>
            <person name="Haft D.R."/>
            <person name="McCorrison J."/>
            <person name="Torralba M."/>
            <person name="Gillis M."/>
            <person name="Haft D.H."/>
            <person name="Methe B."/>
            <person name="Sutton G."/>
            <person name="Nelson K.E."/>
        </authorList>
    </citation>
    <scope>NUCLEOTIDE SEQUENCE [LARGE SCALE GENOMIC DNA]</scope>
    <source>
        <strain evidence="2 4">ATCC 35536</strain>
        <strain evidence="1 3">VPI DR56BR1116</strain>
    </source>
</reference>
<proteinExistence type="predicted"/>
<dbReference type="Proteomes" id="UP000016412">
    <property type="component" value="Unassembled WGS sequence"/>
</dbReference>
<protein>
    <submittedName>
        <fullName evidence="1">Uncharacterized protein</fullName>
    </submittedName>
</protein>
<dbReference type="OrthoDB" id="363270at2"/>
<evidence type="ECO:0000313" key="4">
    <source>
        <dbReference type="Proteomes" id="UP000016646"/>
    </source>
</evidence>
<dbReference type="STRING" id="1125725.HMPREF1325_0689"/>
<evidence type="ECO:0000313" key="1">
    <source>
        <dbReference type="EMBL" id="ERF60662.1"/>
    </source>
</evidence>
<gene>
    <name evidence="2" type="ORF">HMPREF0860_0167</name>
    <name evidence="1" type="ORF">HMPREF1325_0689</name>
</gene>
<dbReference type="PATRIC" id="fig|1125725.3.peg.1354"/>
<accession>U1F9C4</accession>
<dbReference type="EMBL" id="AVQI01000050">
    <property type="protein sequence ID" value="ERK02638.1"/>
    <property type="molecule type" value="Genomic_DNA"/>
</dbReference>
<organism evidence="1 3">
    <name type="scientific">Treponema socranskii subsp. socranskii VPI DR56BR1116 = ATCC 35536</name>
    <dbReference type="NCBI Taxonomy" id="1125725"/>
    <lineage>
        <taxon>Bacteria</taxon>
        <taxon>Pseudomonadati</taxon>
        <taxon>Spirochaetota</taxon>
        <taxon>Spirochaetia</taxon>
        <taxon>Spirochaetales</taxon>
        <taxon>Treponemataceae</taxon>
        <taxon>Treponema</taxon>
    </lineage>
</organism>
<comment type="caution">
    <text evidence="1">The sequence shown here is derived from an EMBL/GenBank/DDBJ whole genome shotgun (WGS) entry which is preliminary data.</text>
</comment>